<dbReference type="InterPro" id="IPR002347">
    <property type="entry name" value="SDR_fam"/>
</dbReference>
<proteinExistence type="inferred from homology"/>
<evidence type="ECO:0000313" key="2">
    <source>
        <dbReference type="EMBL" id="MEL3956095.1"/>
    </source>
</evidence>
<accession>A0ABU9JTE2</accession>
<comment type="similarity">
    <text evidence="1">Belongs to the short-chain dehydrogenases/reductases (SDR) family.</text>
</comment>
<dbReference type="NCBIfam" id="NF005559">
    <property type="entry name" value="PRK07231.1"/>
    <property type="match status" value="1"/>
</dbReference>
<comment type="caution">
    <text evidence="2">The sequence shown here is derived from an EMBL/GenBank/DDBJ whole genome shotgun (WGS) entry which is preliminary data.</text>
</comment>
<dbReference type="PRINTS" id="PR00081">
    <property type="entry name" value="GDHRDH"/>
</dbReference>
<dbReference type="Proteomes" id="UP001459714">
    <property type="component" value="Unassembled WGS sequence"/>
</dbReference>
<organism evidence="2 3">
    <name type="scientific">Caldifermentibacillus hisashii</name>
    <dbReference type="NCBI Taxonomy" id="996558"/>
    <lineage>
        <taxon>Bacteria</taxon>
        <taxon>Bacillati</taxon>
        <taxon>Bacillota</taxon>
        <taxon>Bacilli</taxon>
        <taxon>Bacillales</taxon>
        <taxon>Bacillaceae</taxon>
        <taxon>Caldifermentibacillus</taxon>
    </lineage>
</organism>
<reference evidence="2 3" key="1">
    <citation type="submission" date="2024-03" db="EMBL/GenBank/DDBJ databases">
        <title>Bacilli Hybrid Assemblies.</title>
        <authorList>
            <person name="Kovac J."/>
        </authorList>
    </citation>
    <scope>NUCLEOTIDE SEQUENCE [LARGE SCALE GENOMIC DNA]</scope>
    <source>
        <strain evidence="2 3">FSL M8-0022</strain>
    </source>
</reference>
<dbReference type="EC" id="1.1.1.-" evidence="2"/>
<name>A0ABU9JTE2_9BACI</name>
<dbReference type="InterPro" id="IPR050259">
    <property type="entry name" value="SDR"/>
</dbReference>
<keyword evidence="2" id="KW-0560">Oxidoreductase</keyword>
<sequence length="257" mass="28473">MHLGLKGKNIIVTGGSSGLGMAISEQFAKEGANVIVHYNSKSKREKVIKFIEQLNETYSVNCIAVQANMENSNDVHQLFNVALEYYKHIDILINNAGIWPTSFVKDMEESDFERTLKINLQSPFLLSKKMVNHLLEQERKGKIINIVSQAAFHGSTSGHAHYAASKGGLVAFTISLAREVAEYGINVNAVAPGIMKTPMMTSKLTSEQIEERYINRIPLRRISDPEEVAYSCLFLASDKADYITGATIDVTGGMLMR</sequence>
<keyword evidence="3" id="KW-1185">Reference proteome</keyword>
<dbReference type="SUPFAM" id="SSF51735">
    <property type="entry name" value="NAD(P)-binding Rossmann-fold domains"/>
    <property type="match status" value="1"/>
</dbReference>
<dbReference type="InterPro" id="IPR036291">
    <property type="entry name" value="NAD(P)-bd_dom_sf"/>
</dbReference>
<dbReference type="GO" id="GO:0016491">
    <property type="term" value="F:oxidoreductase activity"/>
    <property type="evidence" value="ECO:0007669"/>
    <property type="project" value="UniProtKB-KW"/>
</dbReference>
<dbReference type="PANTHER" id="PTHR42879:SF2">
    <property type="entry name" value="3-OXOACYL-[ACYL-CARRIER-PROTEIN] REDUCTASE FABG"/>
    <property type="match status" value="1"/>
</dbReference>
<dbReference type="PANTHER" id="PTHR42879">
    <property type="entry name" value="3-OXOACYL-(ACYL-CARRIER-PROTEIN) REDUCTASE"/>
    <property type="match status" value="1"/>
</dbReference>
<dbReference type="Gene3D" id="3.40.50.720">
    <property type="entry name" value="NAD(P)-binding Rossmann-like Domain"/>
    <property type="match status" value="1"/>
</dbReference>
<dbReference type="RefSeq" id="WP_251241665.1">
    <property type="nucleotide sequence ID" value="NZ_CP163263.1"/>
</dbReference>
<evidence type="ECO:0000313" key="3">
    <source>
        <dbReference type="Proteomes" id="UP001459714"/>
    </source>
</evidence>
<gene>
    <name evidence="2" type="ORF">NST17_02500</name>
</gene>
<protein>
    <submittedName>
        <fullName evidence="2">3-oxoacyl-ACP reductase family protein</fullName>
        <ecNumber evidence="2">1.1.1.-</ecNumber>
    </submittedName>
</protein>
<dbReference type="PRINTS" id="PR00080">
    <property type="entry name" value="SDRFAMILY"/>
</dbReference>
<dbReference type="Pfam" id="PF13561">
    <property type="entry name" value="adh_short_C2"/>
    <property type="match status" value="1"/>
</dbReference>
<evidence type="ECO:0000256" key="1">
    <source>
        <dbReference type="ARBA" id="ARBA00006484"/>
    </source>
</evidence>
<dbReference type="EMBL" id="JBBYAK010000001">
    <property type="protein sequence ID" value="MEL3956095.1"/>
    <property type="molecule type" value="Genomic_DNA"/>
</dbReference>